<dbReference type="Proteomes" id="UP000324222">
    <property type="component" value="Unassembled WGS sequence"/>
</dbReference>
<accession>A0A5B7I7Z7</accession>
<reference evidence="2 3" key="1">
    <citation type="submission" date="2019-05" db="EMBL/GenBank/DDBJ databases">
        <title>Another draft genome of Portunus trituberculatus and its Hox gene families provides insights of decapod evolution.</title>
        <authorList>
            <person name="Jeong J.-H."/>
            <person name="Song I."/>
            <person name="Kim S."/>
            <person name="Choi T."/>
            <person name="Kim D."/>
            <person name="Ryu S."/>
            <person name="Kim W."/>
        </authorList>
    </citation>
    <scope>NUCLEOTIDE SEQUENCE [LARGE SCALE GENOMIC DNA]</scope>
    <source>
        <tissue evidence="2">Muscle</tissue>
    </source>
</reference>
<gene>
    <name evidence="2" type="ORF">E2C01_072919</name>
</gene>
<evidence type="ECO:0000256" key="1">
    <source>
        <dbReference type="SAM" id="MobiDB-lite"/>
    </source>
</evidence>
<evidence type="ECO:0000313" key="2">
    <source>
        <dbReference type="EMBL" id="MPC78433.1"/>
    </source>
</evidence>
<name>A0A5B7I7Z7_PORTR</name>
<sequence length="87" mass="9613">MVNSQAVTFCDGSGKRPRAWSPSTTHEKDFTPKKATCHCQCDLLEGSSSNSSTEHMPKWVDCKLQPNLEDNISDSDPIQLSIRSDEG</sequence>
<comment type="caution">
    <text evidence="2">The sequence shown here is derived from an EMBL/GenBank/DDBJ whole genome shotgun (WGS) entry which is preliminary data.</text>
</comment>
<dbReference type="AlphaFoldDB" id="A0A5B7I7Z7"/>
<organism evidence="2 3">
    <name type="scientific">Portunus trituberculatus</name>
    <name type="common">Swimming crab</name>
    <name type="synonym">Neptunus trituberculatus</name>
    <dbReference type="NCBI Taxonomy" id="210409"/>
    <lineage>
        <taxon>Eukaryota</taxon>
        <taxon>Metazoa</taxon>
        <taxon>Ecdysozoa</taxon>
        <taxon>Arthropoda</taxon>
        <taxon>Crustacea</taxon>
        <taxon>Multicrustacea</taxon>
        <taxon>Malacostraca</taxon>
        <taxon>Eumalacostraca</taxon>
        <taxon>Eucarida</taxon>
        <taxon>Decapoda</taxon>
        <taxon>Pleocyemata</taxon>
        <taxon>Brachyura</taxon>
        <taxon>Eubrachyura</taxon>
        <taxon>Portunoidea</taxon>
        <taxon>Portunidae</taxon>
        <taxon>Portuninae</taxon>
        <taxon>Portunus</taxon>
    </lineage>
</organism>
<keyword evidence="3" id="KW-1185">Reference proteome</keyword>
<protein>
    <submittedName>
        <fullName evidence="2">Uncharacterized protein</fullName>
    </submittedName>
</protein>
<feature type="region of interest" description="Disordered" evidence="1">
    <location>
        <begin position="1"/>
        <end position="30"/>
    </location>
</feature>
<dbReference type="EMBL" id="VSRR010048410">
    <property type="protein sequence ID" value="MPC78433.1"/>
    <property type="molecule type" value="Genomic_DNA"/>
</dbReference>
<proteinExistence type="predicted"/>
<evidence type="ECO:0000313" key="3">
    <source>
        <dbReference type="Proteomes" id="UP000324222"/>
    </source>
</evidence>